<keyword evidence="7" id="KW-1185">Reference proteome</keyword>
<feature type="domain" description="RCC1-like" evidence="5">
    <location>
        <begin position="22"/>
        <end position="297"/>
    </location>
</feature>
<protein>
    <submittedName>
        <fullName evidence="6">T9SS type A sorting domain-containing protein</fullName>
    </submittedName>
</protein>
<keyword evidence="1 3" id="KW-0732">Signal</keyword>
<evidence type="ECO:0000256" key="2">
    <source>
        <dbReference type="ARBA" id="ARBA00022737"/>
    </source>
</evidence>
<reference evidence="6 7" key="1">
    <citation type="submission" date="2019-01" db="EMBL/GenBank/DDBJ databases">
        <title>Flavobacterium sp. nov.,isolated from freshwater.</title>
        <authorList>
            <person name="Zhang R."/>
            <person name="Du Z.-J."/>
        </authorList>
    </citation>
    <scope>NUCLEOTIDE SEQUENCE [LARGE SCALE GENOMIC DNA]</scope>
    <source>
        <strain evidence="6 7">1E403</strain>
    </source>
</reference>
<dbReference type="InterPro" id="IPR000408">
    <property type="entry name" value="Reg_chr_condens"/>
</dbReference>
<dbReference type="OrthoDB" id="1081439at2"/>
<evidence type="ECO:0000313" key="6">
    <source>
        <dbReference type="EMBL" id="RWW99677.1"/>
    </source>
</evidence>
<organism evidence="6 7">
    <name type="scientific">Flavobacterium cerinum</name>
    <dbReference type="NCBI Taxonomy" id="2502784"/>
    <lineage>
        <taxon>Bacteria</taxon>
        <taxon>Pseudomonadati</taxon>
        <taxon>Bacteroidota</taxon>
        <taxon>Flavobacteriia</taxon>
        <taxon>Flavobacteriales</taxon>
        <taxon>Flavobacteriaceae</taxon>
        <taxon>Flavobacterium</taxon>
    </lineage>
</organism>
<gene>
    <name evidence="6" type="ORF">EPI11_12050</name>
</gene>
<evidence type="ECO:0000259" key="4">
    <source>
        <dbReference type="Pfam" id="PF18962"/>
    </source>
</evidence>
<proteinExistence type="predicted"/>
<dbReference type="RefSeq" id="WP_128390226.1">
    <property type="nucleotide sequence ID" value="NZ_SBII01000008.1"/>
</dbReference>
<evidence type="ECO:0000313" key="7">
    <source>
        <dbReference type="Proteomes" id="UP000287527"/>
    </source>
</evidence>
<dbReference type="PROSITE" id="PS50012">
    <property type="entry name" value="RCC1_3"/>
    <property type="match status" value="3"/>
</dbReference>
<dbReference type="PANTHER" id="PTHR22870:SF466">
    <property type="entry name" value="ANKYRIN REPEAT-CONTAINING PROTEIN"/>
    <property type="match status" value="1"/>
</dbReference>
<dbReference type="InterPro" id="IPR026444">
    <property type="entry name" value="Secre_tail"/>
</dbReference>
<feature type="chain" id="PRO_5018740086" evidence="3">
    <location>
        <begin position="19"/>
        <end position="454"/>
    </location>
</feature>
<dbReference type="Pfam" id="PF18962">
    <property type="entry name" value="Por_Secre_tail"/>
    <property type="match status" value="1"/>
</dbReference>
<dbReference type="Gene3D" id="2.130.10.30">
    <property type="entry name" value="Regulator of chromosome condensation 1/beta-lactamase-inhibitor protein II"/>
    <property type="match status" value="2"/>
</dbReference>
<dbReference type="AlphaFoldDB" id="A0A3S4T0N4"/>
<evidence type="ECO:0000256" key="1">
    <source>
        <dbReference type="ARBA" id="ARBA00022729"/>
    </source>
</evidence>
<dbReference type="PRINTS" id="PR00633">
    <property type="entry name" value="RCCNDNSATION"/>
</dbReference>
<feature type="domain" description="Secretion system C-terminal sorting" evidence="4">
    <location>
        <begin position="384"/>
        <end position="452"/>
    </location>
</feature>
<dbReference type="InterPro" id="IPR051210">
    <property type="entry name" value="Ub_ligase/GEF_domain"/>
</dbReference>
<dbReference type="SUPFAM" id="SSF50985">
    <property type="entry name" value="RCC1/BLIP-II"/>
    <property type="match status" value="1"/>
</dbReference>
<dbReference type="Proteomes" id="UP000287527">
    <property type="component" value="Unassembled WGS sequence"/>
</dbReference>
<name>A0A3S4T0N4_9FLAO</name>
<dbReference type="PANTHER" id="PTHR22870">
    <property type="entry name" value="REGULATOR OF CHROMOSOME CONDENSATION"/>
    <property type="match status" value="1"/>
</dbReference>
<accession>A0A3S4T0N4</accession>
<keyword evidence="2" id="KW-0677">Repeat</keyword>
<feature type="signal peptide" evidence="3">
    <location>
        <begin position="1"/>
        <end position="18"/>
    </location>
</feature>
<dbReference type="NCBIfam" id="TIGR04183">
    <property type="entry name" value="Por_Secre_tail"/>
    <property type="match status" value="1"/>
</dbReference>
<dbReference type="InterPro" id="IPR058923">
    <property type="entry name" value="RCC1-like_dom"/>
</dbReference>
<dbReference type="EMBL" id="SBII01000008">
    <property type="protein sequence ID" value="RWW99677.1"/>
    <property type="molecule type" value="Genomic_DNA"/>
</dbReference>
<sequence>MKKLLLTLLTLLSLQLQAQCWKKISGGGTHTIAIKDDGTLWAWGLNNSGQLGNGTLENKNIPVQIGTDTDWVIISSGFKTNAAIKANGTLWAWGINLDGQISGGQTYQNIPAQIGTDNNWKTVECPGRHILAIKNNGTLWTWGYNAYGQLGLNTTETTNTPTQVGTATDWKEISGGAYFTLALKQNGTLWSCGANDGGLGINTQELFVTTFTQIGTDNDWKTMSAGYYHALGVKNNGSLWAWGDHTYGRLGDNSGATYRYSPVNISTDNWINVYADFMSNYGIKSDGTLWKWGTGEFSENHEPINSLLAPTKVGQDTNWKQIQVVKDNSVFITKTNNNIFVWGDNKYGELGLGDTNIHPNQTLFGTMCDSTASLNENTLSTISVYPNPTSGLLNLANANNLNIEKLTVIDVTGKTLLEQRNNTSQIDVQHLPAGMYFLEITTGETKQHIKFIKE</sequence>
<dbReference type="Pfam" id="PF25390">
    <property type="entry name" value="WD40_RLD"/>
    <property type="match status" value="1"/>
</dbReference>
<comment type="caution">
    <text evidence="6">The sequence shown here is derived from an EMBL/GenBank/DDBJ whole genome shotgun (WGS) entry which is preliminary data.</text>
</comment>
<evidence type="ECO:0000259" key="5">
    <source>
        <dbReference type="Pfam" id="PF25390"/>
    </source>
</evidence>
<evidence type="ECO:0000256" key="3">
    <source>
        <dbReference type="SAM" id="SignalP"/>
    </source>
</evidence>
<dbReference type="InterPro" id="IPR009091">
    <property type="entry name" value="RCC1/BLIP-II"/>
</dbReference>